<accession>A0A1F6CIQ9</accession>
<dbReference type="AlphaFoldDB" id="A0A1F6CIQ9"/>
<evidence type="ECO:0000256" key="1">
    <source>
        <dbReference type="SAM" id="MobiDB-lite"/>
    </source>
</evidence>
<feature type="compositionally biased region" description="Polar residues" evidence="1">
    <location>
        <begin position="94"/>
        <end position="105"/>
    </location>
</feature>
<feature type="region of interest" description="Disordered" evidence="1">
    <location>
        <begin position="17"/>
        <end position="70"/>
    </location>
</feature>
<feature type="region of interest" description="Disordered" evidence="1">
    <location>
        <begin position="84"/>
        <end position="125"/>
    </location>
</feature>
<evidence type="ECO:0000256" key="2">
    <source>
        <dbReference type="SAM" id="Phobius"/>
    </source>
</evidence>
<proteinExistence type="predicted"/>
<name>A0A1F6CIQ9_9BACT</name>
<gene>
    <name evidence="3" type="ORF">A2704_03875</name>
</gene>
<dbReference type="Proteomes" id="UP000176445">
    <property type="component" value="Unassembled WGS sequence"/>
</dbReference>
<feature type="compositionally biased region" description="Low complexity" evidence="1">
    <location>
        <begin position="106"/>
        <end position="118"/>
    </location>
</feature>
<protein>
    <submittedName>
        <fullName evidence="3">Uncharacterized protein</fullName>
    </submittedName>
</protein>
<keyword evidence="2" id="KW-0812">Transmembrane</keyword>
<feature type="transmembrane region" description="Helical" evidence="2">
    <location>
        <begin position="129"/>
        <end position="149"/>
    </location>
</feature>
<keyword evidence="2" id="KW-0472">Membrane</keyword>
<evidence type="ECO:0000313" key="4">
    <source>
        <dbReference type="Proteomes" id="UP000176445"/>
    </source>
</evidence>
<reference evidence="3 4" key="1">
    <citation type="journal article" date="2016" name="Nat. Commun.">
        <title>Thousands of microbial genomes shed light on interconnected biogeochemical processes in an aquifer system.</title>
        <authorList>
            <person name="Anantharaman K."/>
            <person name="Brown C.T."/>
            <person name="Hug L.A."/>
            <person name="Sharon I."/>
            <person name="Castelle C.J."/>
            <person name="Probst A.J."/>
            <person name="Thomas B.C."/>
            <person name="Singh A."/>
            <person name="Wilkins M.J."/>
            <person name="Karaoz U."/>
            <person name="Brodie E.L."/>
            <person name="Williams K.H."/>
            <person name="Hubbard S.S."/>
            <person name="Banfield J.F."/>
        </authorList>
    </citation>
    <scope>NUCLEOTIDE SEQUENCE [LARGE SCALE GENOMIC DNA]</scope>
</reference>
<dbReference type="EMBL" id="MFKW01000080">
    <property type="protein sequence ID" value="OGG49133.1"/>
    <property type="molecule type" value="Genomic_DNA"/>
</dbReference>
<sequence length="151" mass="15895">MLFVFVKQRRGRPVALQRVDGIVPTTPAAETQPPPDTTSTPAAQPPTNNRQGRRDRNNRDPVDSIHRRLTEIRQEIPGAVRSIVRQELDARQPGATQIPASTNTGAVSAASNPSPEAPAKGKEAKSGNAGWIVILAAAVASAIAAAIILGD</sequence>
<keyword evidence="2" id="KW-1133">Transmembrane helix</keyword>
<feature type="compositionally biased region" description="Basic and acidic residues" evidence="1">
    <location>
        <begin position="52"/>
        <end position="70"/>
    </location>
</feature>
<evidence type="ECO:0000313" key="3">
    <source>
        <dbReference type="EMBL" id="OGG49133.1"/>
    </source>
</evidence>
<organism evidence="3 4">
    <name type="scientific">Candidatus Kaiserbacteria bacterium RIFCSPHIGHO2_01_FULL_54_36b</name>
    <dbReference type="NCBI Taxonomy" id="1798483"/>
    <lineage>
        <taxon>Bacteria</taxon>
        <taxon>Candidatus Kaiseribacteriota</taxon>
    </lineage>
</organism>
<comment type="caution">
    <text evidence="3">The sequence shown here is derived from an EMBL/GenBank/DDBJ whole genome shotgun (WGS) entry which is preliminary data.</text>
</comment>